<organism evidence="3 4">
    <name type="scientific">Candidatus Borkfalkia avicola</name>
    <dbReference type="NCBI Taxonomy" id="2838503"/>
    <lineage>
        <taxon>Bacteria</taxon>
        <taxon>Bacillati</taxon>
        <taxon>Bacillota</taxon>
        <taxon>Clostridia</taxon>
        <taxon>Christensenellales</taxon>
        <taxon>Christensenellaceae</taxon>
        <taxon>Candidatus Borkfalkia</taxon>
    </lineage>
</organism>
<accession>A0A9D2D6I2</accession>
<reference evidence="3" key="1">
    <citation type="journal article" date="2021" name="PeerJ">
        <title>Extensive microbial diversity within the chicken gut microbiome revealed by metagenomics and culture.</title>
        <authorList>
            <person name="Gilroy R."/>
            <person name="Ravi A."/>
            <person name="Getino M."/>
            <person name="Pursley I."/>
            <person name="Horton D.L."/>
            <person name="Alikhan N.F."/>
            <person name="Baker D."/>
            <person name="Gharbi K."/>
            <person name="Hall N."/>
            <person name="Watson M."/>
            <person name="Adriaenssens E.M."/>
            <person name="Foster-Nyarko E."/>
            <person name="Jarju S."/>
            <person name="Secka A."/>
            <person name="Antonio M."/>
            <person name="Oren A."/>
            <person name="Chaudhuri R.R."/>
            <person name="La Ragione R."/>
            <person name="Hildebrand F."/>
            <person name="Pallen M.J."/>
        </authorList>
    </citation>
    <scope>NUCLEOTIDE SEQUENCE</scope>
    <source>
        <strain evidence="3">CHK192-19661</strain>
    </source>
</reference>
<dbReference type="PANTHER" id="PTHR40446">
    <property type="entry name" value="N-ACETYLGLUCOSAMINE-1-PHOSPHODIESTER ALPHA-N-ACETYLGLUCOSAMINIDASE"/>
    <property type="match status" value="1"/>
</dbReference>
<comment type="caution">
    <text evidence="3">The sequence shown here is derived from an EMBL/GenBank/DDBJ whole genome shotgun (WGS) entry which is preliminary data.</text>
</comment>
<evidence type="ECO:0000256" key="1">
    <source>
        <dbReference type="SAM" id="SignalP"/>
    </source>
</evidence>
<evidence type="ECO:0000313" key="3">
    <source>
        <dbReference type="EMBL" id="HIZ09469.1"/>
    </source>
</evidence>
<sequence>MKKIVSALVASLTAFALLFGISACGGKEPQREIGEDYVIVYASGDMRASGAAGSVAAAVKESLGAELPVRSDSSAAAEKEILVGAVQGREYSDYAARMPKKGGWYVGVFGDDVYIQTDSGSYDDAVRAFASYFLGVPLEDGANVSSSGDYAVDGMTLCGSPAGFYDIVYPFADVAARSAAEDLSAWILENVGYELPVRDENTEGSACELFVGAEYGGTLAADEYAAVFSENSVKIAAESGIVEDAVASFIARFFAAGEGDIVLSASAEAQVCKCWEYLATGLEKVQTLENAQVAEGVSYEKFRMEDGSGNAVTAFMLVAEAGAGWRVRAATHPGYTASERLLSTVQNTAQSLEDEGETVLFACNGGFFRANRGNIPESVLIRDGENLSATGSYGEEGHGFFGVTKSGEIVIGTYEELGRIWQDLQQAVGSRGLLLQDGKLYDICYGASDALGESRHPRTAVGLRENGDLVFVVADGRQAGYSVGLNLCDLAKLMRSLGAADALNLDGGGSSSFVLRENGALTLKNSPSDLDGSGNRVARAVGDCLVLVAA</sequence>
<keyword evidence="3" id="KW-0326">Glycosidase</keyword>
<keyword evidence="3" id="KW-0378">Hydrolase</keyword>
<gene>
    <name evidence="3" type="ORF">H9726_03165</name>
</gene>
<dbReference type="Pfam" id="PF09992">
    <property type="entry name" value="NAGPA"/>
    <property type="match status" value="1"/>
</dbReference>
<reference evidence="3" key="2">
    <citation type="submission" date="2021-04" db="EMBL/GenBank/DDBJ databases">
        <authorList>
            <person name="Gilroy R."/>
        </authorList>
    </citation>
    <scope>NUCLEOTIDE SEQUENCE</scope>
    <source>
        <strain evidence="3">CHK192-19661</strain>
    </source>
</reference>
<proteinExistence type="predicted"/>
<evidence type="ECO:0000259" key="2">
    <source>
        <dbReference type="Pfam" id="PF09992"/>
    </source>
</evidence>
<dbReference type="AlphaFoldDB" id="A0A9D2D6I2"/>
<dbReference type="Proteomes" id="UP000824025">
    <property type="component" value="Unassembled WGS sequence"/>
</dbReference>
<feature type="domain" description="Phosphodiester glycosidase" evidence="2">
    <location>
        <begin position="359"/>
        <end position="547"/>
    </location>
</feature>
<dbReference type="GO" id="GO:0016798">
    <property type="term" value="F:hydrolase activity, acting on glycosyl bonds"/>
    <property type="evidence" value="ECO:0007669"/>
    <property type="project" value="UniProtKB-KW"/>
</dbReference>
<dbReference type="PANTHER" id="PTHR40446:SF2">
    <property type="entry name" value="N-ACETYLGLUCOSAMINE-1-PHOSPHODIESTER ALPHA-N-ACETYLGLUCOSAMINIDASE"/>
    <property type="match status" value="1"/>
</dbReference>
<keyword evidence="1" id="KW-0732">Signal</keyword>
<dbReference type="EMBL" id="DXCF01000017">
    <property type="protein sequence ID" value="HIZ09469.1"/>
    <property type="molecule type" value="Genomic_DNA"/>
</dbReference>
<dbReference type="InterPro" id="IPR018711">
    <property type="entry name" value="NAGPA"/>
</dbReference>
<dbReference type="PROSITE" id="PS51257">
    <property type="entry name" value="PROKAR_LIPOPROTEIN"/>
    <property type="match status" value="1"/>
</dbReference>
<evidence type="ECO:0000313" key="4">
    <source>
        <dbReference type="Proteomes" id="UP000824025"/>
    </source>
</evidence>
<feature type="signal peptide" evidence="1">
    <location>
        <begin position="1"/>
        <end position="25"/>
    </location>
</feature>
<feature type="chain" id="PRO_5038941870" evidence="1">
    <location>
        <begin position="26"/>
        <end position="550"/>
    </location>
</feature>
<protein>
    <submittedName>
        <fullName evidence="3">Phosphodiester glycosidase family protein</fullName>
    </submittedName>
</protein>
<name>A0A9D2D6I2_9FIRM</name>